<dbReference type="AlphaFoldDB" id="A0A3D9L166"/>
<proteinExistence type="predicted"/>
<dbReference type="Proteomes" id="UP000256779">
    <property type="component" value="Unassembled WGS sequence"/>
</dbReference>
<evidence type="ECO:0000256" key="1">
    <source>
        <dbReference type="SAM" id="Phobius"/>
    </source>
</evidence>
<keyword evidence="3" id="KW-1185">Reference proteome</keyword>
<organism evidence="2 3">
    <name type="scientific">Marinoscillum furvescens DSM 4134</name>
    <dbReference type="NCBI Taxonomy" id="1122208"/>
    <lineage>
        <taxon>Bacteria</taxon>
        <taxon>Pseudomonadati</taxon>
        <taxon>Bacteroidota</taxon>
        <taxon>Cytophagia</taxon>
        <taxon>Cytophagales</taxon>
        <taxon>Reichenbachiellaceae</taxon>
        <taxon>Marinoscillum</taxon>
    </lineage>
</organism>
<sequence length="44" mass="4814">MEITNPAVTDGVNLFVNIVVILAAFGAALSFIDFRKESQKESKE</sequence>
<reference evidence="2 3" key="1">
    <citation type="submission" date="2018-07" db="EMBL/GenBank/DDBJ databases">
        <title>Genomic Encyclopedia of Type Strains, Phase IV (KMG-IV): sequencing the most valuable type-strain genomes for metagenomic binning, comparative biology and taxonomic classification.</title>
        <authorList>
            <person name="Goeker M."/>
        </authorList>
    </citation>
    <scope>NUCLEOTIDE SEQUENCE [LARGE SCALE GENOMIC DNA]</scope>
    <source>
        <strain evidence="2 3">DSM 4134</strain>
    </source>
</reference>
<keyword evidence="1" id="KW-1133">Transmembrane helix</keyword>
<comment type="caution">
    <text evidence="2">The sequence shown here is derived from an EMBL/GenBank/DDBJ whole genome shotgun (WGS) entry which is preliminary data.</text>
</comment>
<protein>
    <submittedName>
        <fullName evidence="2">Uncharacterized protein</fullName>
    </submittedName>
</protein>
<evidence type="ECO:0000313" key="3">
    <source>
        <dbReference type="Proteomes" id="UP000256779"/>
    </source>
</evidence>
<dbReference type="EMBL" id="QREG01000022">
    <property type="protein sequence ID" value="RED94116.1"/>
    <property type="molecule type" value="Genomic_DNA"/>
</dbReference>
<feature type="transmembrane region" description="Helical" evidence="1">
    <location>
        <begin position="12"/>
        <end position="34"/>
    </location>
</feature>
<keyword evidence="1" id="KW-0472">Membrane</keyword>
<keyword evidence="1" id="KW-0812">Transmembrane</keyword>
<accession>A0A3D9L166</accession>
<evidence type="ECO:0000313" key="2">
    <source>
        <dbReference type="EMBL" id="RED94116.1"/>
    </source>
</evidence>
<gene>
    <name evidence="2" type="ORF">C7460_12257</name>
</gene>
<dbReference type="RefSeq" id="WP_262511861.1">
    <property type="nucleotide sequence ID" value="NZ_QREG01000022.1"/>
</dbReference>
<name>A0A3D9L166_MARFU</name>